<dbReference type="SUPFAM" id="SSF49503">
    <property type="entry name" value="Cupredoxins"/>
    <property type="match status" value="1"/>
</dbReference>
<name>A0A6J4RHD1_9ACTN</name>
<keyword evidence="1" id="KW-0732">Signal</keyword>
<evidence type="ECO:0008006" key="3">
    <source>
        <dbReference type="Google" id="ProtNLM"/>
    </source>
</evidence>
<evidence type="ECO:0000256" key="1">
    <source>
        <dbReference type="SAM" id="SignalP"/>
    </source>
</evidence>
<reference evidence="2" key="1">
    <citation type="submission" date="2020-02" db="EMBL/GenBank/DDBJ databases">
        <authorList>
            <person name="Meier V. D."/>
        </authorList>
    </citation>
    <scope>NUCLEOTIDE SEQUENCE</scope>
    <source>
        <strain evidence="2">AVDCRST_MAG85</strain>
    </source>
</reference>
<protein>
    <recommendedName>
        <fullName evidence="3">Blue (type 1) copper domain-containing protein</fullName>
    </recommendedName>
</protein>
<dbReference type="AlphaFoldDB" id="A0A6J4RHD1"/>
<feature type="signal peptide" evidence="1">
    <location>
        <begin position="1"/>
        <end position="19"/>
    </location>
</feature>
<dbReference type="EMBL" id="CADCVT010000009">
    <property type="protein sequence ID" value="CAA9472808.1"/>
    <property type="molecule type" value="Genomic_DNA"/>
</dbReference>
<evidence type="ECO:0000313" key="2">
    <source>
        <dbReference type="EMBL" id="CAA9472808.1"/>
    </source>
</evidence>
<sequence length="508" mass="56901">MKRLLLALALLTLAPSTAAAELEQGEKIPSVNYDGTQHLEYRFGPIDIKPGQNDIKFEPNNLKPQVPGYITRFEPDLVYADRKRGIPPVDVIHLHHGVWVVDLQPIFAAGEEKTILQMPRGFGWNHDPKSTWIMNHMIHNLLPNKDQVYITYKIDFVPMDAPAAQQIRPVKMKWMDVAGTDTWPVFDVKRRWANKEGTYTFPDEVRTAAERAKIGPDHKWVPDKDVTLIGTAGHLHPGGLHTDLNAWRGPQKKLLFRSEAKYWEPAGAVSWDVAMTATQADWLVRVKRNDILKVSATYDAKRASWYESMGIMPIFYYEGHDVGGTDPFEAPVKTTGSITNGRLPENDNHGGSKVILPDARKMLTSGGARSSGALVEIRDFLYARGDLSLEGDAQRPPVVRPGQSLKFKNIDAAEDVYHTITACKEPCNRDTGIAYPLADGRVDFDSGELGFGPEFATPTAGRDTWQTPKNLSKGTYTYFCRVHPFMRGAFRVKGESAAAKRRRAARKR</sequence>
<dbReference type="Gene3D" id="2.60.40.420">
    <property type="entry name" value="Cupredoxins - blue copper proteins"/>
    <property type="match status" value="1"/>
</dbReference>
<gene>
    <name evidence="2" type="ORF">AVDCRST_MAG85-75</name>
</gene>
<accession>A0A6J4RHD1</accession>
<proteinExistence type="predicted"/>
<dbReference type="InterPro" id="IPR008972">
    <property type="entry name" value="Cupredoxin"/>
</dbReference>
<feature type="chain" id="PRO_5038407283" description="Blue (type 1) copper domain-containing protein" evidence="1">
    <location>
        <begin position="20"/>
        <end position="508"/>
    </location>
</feature>
<organism evidence="2">
    <name type="scientific">uncultured Solirubrobacteraceae bacterium</name>
    <dbReference type="NCBI Taxonomy" id="1162706"/>
    <lineage>
        <taxon>Bacteria</taxon>
        <taxon>Bacillati</taxon>
        <taxon>Actinomycetota</taxon>
        <taxon>Thermoleophilia</taxon>
        <taxon>Solirubrobacterales</taxon>
        <taxon>Solirubrobacteraceae</taxon>
        <taxon>environmental samples</taxon>
    </lineage>
</organism>